<dbReference type="PANTHER" id="PTHR11908:SF132">
    <property type="entry name" value="ALDEHYDE OXIDASE 1-RELATED"/>
    <property type="match status" value="1"/>
</dbReference>
<accession>A0A0R3E783</accession>
<feature type="domain" description="Aldehyde oxidase/xanthine dehydrogenase a/b hammerhead" evidence="3">
    <location>
        <begin position="20"/>
        <end position="139"/>
    </location>
</feature>
<dbReference type="Pfam" id="PF02738">
    <property type="entry name" value="MoCoBD_1"/>
    <property type="match status" value="1"/>
</dbReference>
<dbReference type="SMART" id="SM01008">
    <property type="entry name" value="Ald_Xan_dh_C"/>
    <property type="match status" value="1"/>
</dbReference>
<evidence type="ECO:0000313" key="4">
    <source>
        <dbReference type="EMBL" id="KRQ14927.1"/>
    </source>
</evidence>
<dbReference type="InterPro" id="IPR037165">
    <property type="entry name" value="AldOxase/xan_DH_Mopterin-bd_sf"/>
</dbReference>
<evidence type="ECO:0000259" key="3">
    <source>
        <dbReference type="SMART" id="SM01008"/>
    </source>
</evidence>
<sequence length="781" mass="84750">MSTRFFGAPVKRNEDRKLLTGQALFIDDVELPDMLHVAFLRSQVAHARLKQIDVSRARQRPGVVAVYVAEDYGDYWQPGPLLVQPPPIPGSTFNPRTQVPLARDKVRYVGEPLAVVVAESRYLAEDALDDIDVELETLPAVVDIEQALTSSSVPVHDDLGSNVAAHVHQVKGDYRKAAANAQIILKRRFRYEHGISSPIETRGVVAHWNARGQQMTIWDTTQAPVFIRNGLAAMLGLGERQVRVIAPFVGGGFGPKIMMFYPEEVGLPWISMRLNRPVKWIEDRLEHFVATTHERGQIHDAEIALAADGRILGVKDVFLHDTGAYNTYGLTVPINSQCTLLGPYVIPAYDSTFTAVFTNLPIVTPYRGAGRQHGVFVIERLLDLAARELGIDRAEIRRRNLIPPDAFPYNNQIIFQDFAPLSYDSGNYEPVLAKALDAIGYQRFLKEEQPKFREEGRCVGIGVACYVEGTGIGPYEGAKVQVQANGKVNVATGIGTQGQGHFTSFAQIVADQLGVDPSDVDIVTGDTDQFYWGAGTFASRGAVVAGNAVSEASAAVRRKALKLAADAFECAEEDLVLADGKVSIAGIPGKFIRLGELAQRANPMRGAVRPGTEPGLESTQYFGPPSGATANGVHAAIVEIDPLTLELKVLKYVVVHDCGTVINPMILEGQIHGGVAQGIGNAFFEKLAFDDQGQLLNASLADYLLPTALDVPRMELDHTVTPSPLNPLGIKGAGEAGAIPVGAVFAQAIEDALQLTSRKVELLEIPLSPSRLFELTRQEDA</sequence>
<dbReference type="InterPro" id="IPR016208">
    <property type="entry name" value="Ald_Oxase/xanthine_DH-like"/>
</dbReference>
<keyword evidence="1" id="KW-0500">Molybdenum</keyword>
<reference evidence="4 5" key="1">
    <citation type="submission" date="2015-09" db="EMBL/GenBank/DDBJ databases">
        <title>Draft Genome Sequence of Bradyrhizobium manausense Strain BR 3351T, a Novel Symbiotic Nitrogen-Fixing Alphaproteobacterium Isolated from Brazilian Amazon Rain Forest.</title>
        <authorList>
            <person name="De Araujo J.L."/>
            <person name="Zilli J.E."/>
        </authorList>
    </citation>
    <scope>NUCLEOTIDE SEQUENCE [LARGE SCALE GENOMIC DNA]</scope>
    <source>
        <strain evidence="4 5">BR3351</strain>
    </source>
</reference>
<dbReference type="Gene3D" id="3.90.1170.50">
    <property type="entry name" value="Aldehyde oxidase/xanthine dehydrogenase, a/b hammerhead"/>
    <property type="match status" value="1"/>
</dbReference>
<dbReference type="Proteomes" id="UP000051936">
    <property type="component" value="Unassembled WGS sequence"/>
</dbReference>
<evidence type="ECO:0000256" key="1">
    <source>
        <dbReference type="ARBA" id="ARBA00022505"/>
    </source>
</evidence>
<dbReference type="GO" id="GO:0016491">
    <property type="term" value="F:oxidoreductase activity"/>
    <property type="evidence" value="ECO:0007669"/>
    <property type="project" value="UniProtKB-KW"/>
</dbReference>
<gene>
    <name evidence="4" type="ORF">AOQ71_10940</name>
</gene>
<keyword evidence="2" id="KW-0560">Oxidoreductase</keyword>
<keyword evidence="5" id="KW-1185">Reference proteome</keyword>
<dbReference type="Pfam" id="PF20256">
    <property type="entry name" value="MoCoBD_2"/>
    <property type="match status" value="1"/>
</dbReference>
<dbReference type="STRING" id="989370.AOQ71_10940"/>
<dbReference type="PANTHER" id="PTHR11908">
    <property type="entry name" value="XANTHINE DEHYDROGENASE"/>
    <property type="match status" value="1"/>
</dbReference>
<dbReference type="GO" id="GO:0005506">
    <property type="term" value="F:iron ion binding"/>
    <property type="evidence" value="ECO:0007669"/>
    <property type="project" value="InterPro"/>
</dbReference>
<comment type="caution">
    <text evidence="4">The sequence shown here is derived from an EMBL/GenBank/DDBJ whole genome shotgun (WGS) entry which is preliminary data.</text>
</comment>
<evidence type="ECO:0000313" key="5">
    <source>
        <dbReference type="Proteomes" id="UP000051936"/>
    </source>
</evidence>
<proteinExistence type="predicted"/>
<dbReference type="InterPro" id="IPR008274">
    <property type="entry name" value="AldOxase/xan_DH_MoCoBD1"/>
</dbReference>
<dbReference type="SUPFAM" id="SSF54665">
    <property type="entry name" value="CO dehydrogenase molybdoprotein N-domain-like"/>
    <property type="match status" value="1"/>
</dbReference>
<dbReference type="InterPro" id="IPR000674">
    <property type="entry name" value="Ald_Oxase/Xan_DH_a/b"/>
</dbReference>
<dbReference type="EMBL" id="LJYG01000045">
    <property type="protein sequence ID" value="KRQ14927.1"/>
    <property type="molecule type" value="Genomic_DNA"/>
</dbReference>
<dbReference type="SUPFAM" id="SSF56003">
    <property type="entry name" value="Molybdenum cofactor-binding domain"/>
    <property type="match status" value="1"/>
</dbReference>
<dbReference type="Gene3D" id="3.30.365.10">
    <property type="entry name" value="Aldehyde oxidase/xanthine dehydrogenase, molybdopterin binding domain"/>
    <property type="match status" value="4"/>
</dbReference>
<dbReference type="InterPro" id="IPR046867">
    <property type="entry name" value="AldOxase/xan_DH_MoCoBD2"/>
</dbReference>
<dbReference type="Pfam" id="PF01315">
    <property type="entry name" value="Ald_Xan_dh_C"/>
    <property type="match status" value="1"/>
</dbReference>
<name>A0A0R3E783_9BRAD</name>
<dbReference type="RefSeq" id="WP_057745740.1">
    <property type="nucleotide sequence ID" value="NZ_LJYG01000045.1"/>
</dbReference>
<organism evidence="4 5">
    <name type="scientific">Bradyrhizobium manausense</name>
    <dbReference type="NCBI Taxonomy" id="989370"/>
    <lineage>
        <taxon>Bacteria</taxon>
        <taxon>Pseudomonadati</taxon>
        <taxon>Pseudomonadota</taxon>
        <taxon>Alphaproteobacteria</taxon>
        <taxon>Hyphomicrobiales</taxon>
        <taxon>Nitrobacteraceae</taxon>
        <taxon>Bradyrhizobium</taxon>
    </lineage>
</organism>
<protein>
    <submittedName>
        <fullName evidence="4">Xanthine dehydrogenase</fullName>
    </submittedName>
</protein>
<dbReference type="OrthoDB" id="9763985at2"/>
<dbReference type="InterPro" id="IPR036856">
    <property type="entry name" value="Ald_Oxase/Xan_DH_a/b_sf"/>
</dbReference>
<evidence type="ECO:0000256" key="2">
    <source>
        <dbReference type="ARBA" id="ARBA00023002"/>
    </source>
</evidence>
<dbReference type="AlphaFoldDB" id="A0A0R3E783"/>